<dbReference type="Proteomes" id="UP001279410">
    <property type="component" value="Unassembled WGS sequence"/>
</dbReference>
<proteinExistence type="predicted"/>
<accession>A0AAD3R4C2</accession>
<organism evidence="2 3">
    <name type="scientific">Lates japonicus</name>
    <name type="common">Japanese lates</name>
    <dbReference type="NCBI Taxonomy" id="270547"/>
    <lineage>
        <taxon>Eukaryota</taxon>
        <taxon>Metazoa</taxon>
        <taxon>Chordata</taxon>
        <taxon>Craniata</taxon>
        <taxon>Vertebrata</taxon>
        <taxon>Euteleostomi</taxon>
        <taxon>Actinopterygii</taxon>
        <taxon>Neopterygii</taxon>
        <taxon>Teleostei</taxon>
        <taxon>Neoteleostei</taxon>
        <taxon>Acanthomorphata</taxon>
        <taxon>Carangaria</taxon>
        <taxon>Carangaria incertae sedis</taxon>
        <taxon>Centropomidae</taxon>
        <taxon>Lates</taxon>
    </lineage>
</organism>
<feature type="transmembrane region" description="Helical" evidence="1">
    <location>
        <begin position="21"/>
        <end position="44"/>
    </location>
</feature>
<evidence type="ECO:0000313" key="2">
    <source>
        <dbReference type="EMBL" id="GLD54540.1"/>
    </source>
</evidence>
<evidence type="ECO:0000313" key="3">
    <source>
        <dbReference type="Proteomes" id="UP001279410"/>
    </source>
</evidence>
<reference evidence="2" key="1">
    <citation type="submission" date="2022-08" db="EMBL/GenBank/DDBJ databases">
        <title>Genome sequencing of akame (Lates japonicus).</title>
        <authorList>
            <person name="Hashiguchi Y."/>
            <person name="Takahashi H."/>
        </authorList>
    </citation>
    <scope>NUCLEOTIDE SEQUENCE</scope>
    <source>
        <strain evidence="2">Kochi</strain>
    </source>
</reference>
<dbReference type="Gene3D" id="1.20.1070.10">
    <property type="entry name" value="Rhodopsin 7-helix transmembrane proteins"/>
    <property type="match status" value="1"/>
</dbReference>
<keyword evidence="1" id="KW-0812">Transmembrane</keyword>
<comment type="caution">
    <text evidence="2">The sequence shown here is derived from an EMBL/GenBank/DDBJ whole genome shotgun (WGS) entry which is preliminary data.</text>
</comment>
<gene>
    <name evidence="2" type="ORF">AKAME5_000714100</name>
</gene>
<protein>
    <submittedName>
        <fullName evidence="2">Teleost multiple tissue opsin b</fullName>
    </submittedName>
</protein>
<sequence length="100" mass="10773">MLSLSQVRSVGFSGNSSQRAAVLVMVITMVVCYLICWLPCGALVCHEPLGPPDLLTPEASITPSLLAKFSTVINPCSSYIFMNKRVKCSLSICYSLVSVD</sequence>
<dbReference type="EMBL" id="BRZM01000020">
    <property type="protein sequence ID" value="GLD54540.1"/>
    <property type="molecule type" value="Genomic_DNA"/>
</dbReference>
<dbReference type="AlphaFoldDB" id="A0AAD3R4C2"/>
<name>A0AAD3R4C2_LATJO</name>
<keyword evidence="1" id="KW-0472">Membrane</keyword>
<evidence type="ECO:0000256" key="1">
    <source>
        <dbReference type="SAM" id="Phobius"/>
    </source>
</evidence>
<keyword evidence="3" id="KW-1185">Reference proteome</keyword>
<keyword evidence="1" id="KW-1133">Transmembrane helix</keyword>
<dbReference type="SUPFAM" id="SSF81321">
    <property type="entry name" value="Family A G protein-coupled receptor-like"/>
    <property type="match status" value="1"/>
</dbReference>